<name>A0A1Y1S3J2_9SPIO</name>
<protein>
    <recommendedName>
        <fullName evidence="7">Peptidylamidoglycolate lyase</fullName>
    </recommendedName>
</protein>
<comment type="caution">
    <text evidence="5">The sequence shown here is derived from an EMBL/GenBank/DDBJ whole genome shotgun (WGS) entry which is preliminary data.</text>
</comment>
<dbReference type="EMBL" id="MWQY01000002">
    <property type="protein sequence ID" value="ORC37900.1"/>
    <property type="molecule type" value="Genomic_DNA"/>
</dbReference>
<reference evidence="5 6" key="1">
    <citation type="submission" date="2017-03" db="EMBL/GenBank/DDBJ databases">
        <title>Draft Genome sequence of Marispirochaeta sp. strain JC444.</title>
        <authorList>
            <person name="Shivani Y."/>
            <person name="Subhash Y."/>
            <person name="Sasikala C."/>
            <person name="Ramana C."/>
        </authorList>
    </citation>
    <scope>NUCLEOTIDE SEQUENCE [LARGE SCALE GENOMIC DNA]</scope>
    <source>
        <strain evidence="5 6">JC444</strain>
    </source>
</reference>
<keyword evidence="3" id="KW-0325">Glycoprotein</keyword>
<keyword evidence="6" id="KW-1185">Reference proteome</keyword>
<dbReference type="PANTHER" id="PTHR10680">
    <property type="entry name" value="PEPTIDYL-GLYCINE ALPHA-AMIDATING MONOOXYGENASE"/>
    <property type="match status" value="1"/>
</dbReference>
<organism evidence="5 6">
    <name type="scientific">Marispirochaeta aestuarii</name>
    <dbReference type="NCBI Taxonomy" id="1963862"/>
    <lineage>
        <taxon>Bacteria</taxon>
        <taxon>Pseudomonadati</taxon>
        <taxon>Spirochaetota</taxon>
        <taxon>Spirochaetia</taxon>
        <taxon>Spirochaetales</taxon>
        <taxon>Spirochaetaceae</taxon>
        <taxon>Marispirochaeta</taxon>
    </lineage>
</organism>
<dbReference type="SUPFAM" id="SSF101898">
    <property type="entry name" value="NHL repeat"/>
    <property type="match status" value="1"/>
</dbReference>
<dbReference type="Proteomes" id="UP000192343">
    <property type="component" value="Unassembled WGS sequence"/>
</dbReference>
<dbReference type="InterPro" id="IPR001258">
    <property type="entry name" value="NHL_repeat"/>
</dbReference>
<proteinExistence type="predicted"/>
<dbReference type="STRING" id="1963862.B4O97_02560"/>
<evidence type="ECO:0000313" key="6">
    <source>
        <dbReference type="Proteomes" id="UP000192343"/>
    </source>
</evidence>
<dbReference type="PANTHER" id="PTHR10680:SF38">
    <property type="entry name" value="BLL1368 PROTEIN"/>
    <property type="match status" value="1"/>
</dbReference>
<dbReference type="Pfam" id="PF01436">
    <property type="entry name" value="NHL"/>
    <property type="match status" value="1"/>
</dbReference>
<dbReference type="PROSITE" id="PS51125">
    <property type="entry name" value="NHL"/>
    <property type="match status" value="2"/>
</dbReference>
<accession>A0A1Y1S3J2</accession>
<gene>
    <name evidence="5" type="ORF">B4O97_02560</name>
</gene>
<feature type="repeat" description="NHL" evidence="4">
    <location>
        <begin position="164"/>
        <end position="201"/>
    </location>
</feature>
<feature type="repeat" description="NHL" evidence="4">
    <location>
        <begin position="118"/>
        <end position="154"/>
    </location>
</feature>
<dbReference type="RefSeq" id="WP_083048017.1">
    <property type="nucleotide sequence ID" value="NZ_MWQY01000002.1"/>
</dbReference>
<evidence type="ECO:0000313" key="5">
    <source>
        <dbReference type="EMBL" id="ORC37900.1"/>
    </source>
</evidence>
<evidence type="ECO:0000256" key="2">
    <source>
        <dbReference type="ARBA" id="ARBA00022737"/>
    </source>
</evidence>
<evidence type="ECO:0000256" key="4">
    <source>
        <dbReference type="PROSITE-ProRule" id="PRU00504"/>
    </source>
</evidence>
<evidence type="ECO:0000256" key="1">
    <source>
        <dbReference type="ARBA" id="ARBA00022729"/>
    </source>
</evidence>
<dbReference type="Gene3D" id="2.120.10.30">
    <property type="entry name" value="TolB, C-terminal domain"/>
    <property type="match status" value="1"/>
</dbReference>
<evidence type="ECO:0000256" key="3">
    <source>
        <dbReference type="ARBA" id="ARBA00023180"/>
    </source>
</evidence>
<dbReference type="CDD" id="cd14958">
    <property type="entry name" value="NHL_PAL_like"/>
    <property type="match status" value="1"/>
</dbReference>
<dbReference type="OrthoDB" id="9792285at2"/>
<dbReference type="AlphaFoldDB" id="A0A1Y1S3J2"/>
<keyword evidence="1" id="KW-0732">Signal</keyword>
<dbReference type="InterPro" id="IPR011042">
    <property type="entry name" value="6-blade_b-propeller_TolB-like"/>
</dbReference>
<keyword evidence="2" id="KW-0677">Repeat</keyword>
<sequence>MTGNLISDGDFGFRAEFDWAKLPEGWKFLDASDVAVDSRDRVYVFNRGGHPMTVFDRDGNLVDSWGEGLFSRPHGLTIGPDDMLYCADDGDHTVRKCSPDGKVLMTLGVPNKPAEYLSNRPFNRPTKVALEPETGALYIADGYGNARVHKYSADGQLLFSWGDFGTGQGEFNLVHSICTDRDSRVYVADRENHRIQIFDEKGKFITQWNDMHRPCALHITEGSEQLVLIGQLPTSLKVNENYPRIGACISVHDTRGRQLARFGADYAGDEAPDQMYAPHGITMDSRGDIYMGEVSHTFFGSVQVPPQEVRCFRKLKKINI</sequence>
<evidence type="ECO:0008006" key="7">
    <source>
        <dbReference type="Google" id="ProtNLM"/>
    </source>
</evidence>